<dbReference type="EC" id="3.4.14.5" evidence="4"/>
<evidence type="ECO:0000256" key="15">
    <source>
        <dbReference type="ARBA" id="ARBA00083346"/>
    </source>
</evidence>
<dbReference type="SMART" id="SM00360">
    <property type="entry name" value="RRM"/>
    <property type="match status" value="2"/>
</dbReference>
<keyword evidence="10" id="KW-0221">Differentiation</keyword>
<evidence type="ECO:0000256" key="12">
    <source>
        <dbReference type="ARBA" id="ARBA00022825"/>
    </source>
</evidence>
<keyword evidence="7" id="KW-0963">Cytoplasm</keyword>
<dbReference type="GO" id="GO:0008239">
    <property type="term" value="F:dipeptidyl-peptidase activity"/>
    <property type="evidence" value="ECO:0007669"/>
    <property type="project" value="UniProtKB-EC"/>
</dbReference>
<evidence type="ECO:0000256" key="9">
    <source>
        <dbReference type="ARBA" id="ARBA00022737"/>
    </source>
</evidence>
<comment type="caution">
    <text evidence="19">The sequence shown here is derived from an EMBL/GenBank/DDBJ whole genome shotgun (WGS) entry which is preliminary data.</text>
</comment>
<keyword evidence="20" id="KW-1185">Reference proteome</keyword>
<dbReference type="PANTHER" id="PTHR11731">
    <property type="entry name" value="PROTEASE FAMILY S9B,C DIPEPTIDYL-PEPTIDASE IV-RELATED"/>
    <property type="match status" value="1"/>
</dbReference>
<evidence type="ECO:0000256" key="11">
    <source>
        <dbReference type="ARBA" id="ARBA00022801"/>
    </source>
</evidence>
<dbReference type="Pfam" id="PF00326">
    <property type="entry name" value="Peptidase_S9"/>
    <property type="match status" value="1"/>
</dbReference>
<dbReference type="CDD" id="cd12574">
    <property type="entry name" value="RRM1_DAZAP1"/>
    <property type="match status" value="1"/>
</dbReference>
<keyword evidence="12" id="KW-0720">Serine protease</keyword>
<comment type="catalytic activity">
    <reaction evidence="1">
        <text>Release of an N-terminal dipeptide, Xaa-Yaa-|-Zaa-, from a polypeptide, preferentially when Yaa is Pro, provided Zaa is neither Pro nor hydroxyproline.</text>
        <dbReference type="EC" id="3.4.14.5"/>
    </reaction>
</comment>
<protein>
    <recommendedName>
        <fullName evidence="14">DAZ-associated protein 1</fullName>
        <ecNumber evidence="4">3.4.14.5</ecNumber>
    </recommendedName>
    <alternativeName>
        <fullName evidence="15">Deleted in azoospermia-associated protein 1</fullName>
    </alternativeName>
</protein>
<sequence>MNNNLVGDEIGKLFVGGLDWSTTQETLRNYFSQYGEVVDCVIMKDKTTNQSRGFGFVKFKDPNCVRMVLETKPHNLDGRNIDPKPCTPRGMQPEKSRTKEGWKGSKADSNKSKKIFVGGIPHNCGEPELRDYFNRFGVVTEVVMIYDAEKQRPRGFGFITFEAEQSVDQAVNMHFHDIMGKKVEVKKAEPRDNKAPGQLGPGQWAPRGILNAANGWTAQPAQGWQQAYGPQGVWVSTTGQPIGGYGPALTAGRGTPTQPPSPFNAFLVTTPAGGFAAPQGYPQQGYSTAPHFGYSFGTPQADQYAAQVPPPPTTPGTAPLGFAPATTPTQDLSKAPTGQPDFSYSQYGYGQELTAFGHSFADPSQPTASYGPPTAQPAAAPQPAATAFGRGQNHNGQGSLDGSAARTRCQIWPWIVEQLMHRVKRRKIADNTEDGVESIREAAVGMTGVDELSDSMEVVEMEDVNPIHFQVGKNTWDGLRKIIHNSRQNTGMFINKAPHDFQWIQRDESSSHSHRIYYLGMSYASRENALLYSDIPKKIRKDALLVLSWKQMLNHFQASPHSRGISLEEELLRERKRLGVSGITSYDYHRPSGLFLFQANSSLYYCHEIRNNITAPVSPIEIKSQSSGTRMDPKICPGDPDFISFINNNDIWVTSIKTGEERRLTFCHKGINNPKEDPKSAGIATFVTQEEFDRFTGYWWSPAASEESDGGKTLQILYEEVDETEVEIIHVPSPALEERKTDVYRYPRAGSKNPDITLKLAEIRMDNLGKIISTQEKELPVSFTSLFPGAEYITRAGWTKDGKYAWVVLMDRRQQHLQLVLLPPSLFVPAHQDEASRKKSLEDLGDMIQPFIIYQETSDIWINVHDIFYPFIQTSDDEITFITVNESKTGFCHLYKITSVLQQGSYHWAKGYTHSEDDFKCPVREEVTVTSGEWEVLANHGAKRSSSPQIWVDEATKLVYFQGTKDSPLEHHLYVVSYDSPGEIVRLTKPGFSHSCSVSQTFDMFISHYSSLSSSPCVHIFKLTGSDSDPLHKEPQFWASMMESSGFPFDHSPPEIFNFTGKSGFKLYGMLYKPHNLVAGKKHPTVVFVYGGPQVQLVNNSYKGVKYLRLNTLASLGYVVLVIDGRGSCQRGLRFEGAVKDKMGQVEIEDQVEGLQYVADKYKIVDLNRVAIHGWSYGGFLSLMGLIHKPDIFKVAIAGAPVTLWMAYDTGYTERYLDTPEKNQQGYQACSVALHVDKLPNEPNRLLILHGFLDENVHFFHTNFLVSQLIRAGKPYSLQVYPNERHSIRCPESGEHYEITLLHFLQENL</sequence>
<gene>
    <name evidence="19" type="ORF">JOB18_046656</name>
</gene>
<evidence type="ECO:0000256" key="10">
    <source>
        <dbReference type="ARBA" id="ARBA00022782"/>
    </source>
</evidence>
<evidence type="ECO:0000256" key="7">
    <source>
        <dbReference type="ARBA" id="ARBA00022490"/>
    </source>
</evidence>
<dbReference type="PANTHER" id="PTHR11731:SF193">
    <property type="entry name" value="DIPEPTIDYL PEPTIDASE 9"/>
    <property type="match status" value="1"/>
</dbReference>
<feature type="region of interest" description="Disordered" evidence="17">
    <location>
        <begin position="76"/>
        <end position="108"/>
    </location>
</feature>
<evidence type="ECO:0000256" key="17">
    <source>
        <dbReference type="SAM" id="MobiDB-lite"/>
    </source>
</evidence>
<evidence type="ECO:0000313" key="19">
    <source>
        <dbReference type="EMBL" id="KAG7514969.1"/>
    </source>
</evidence>
<dbReference type="InterPro" id="IPR002469">
    <property type="entry name" value="Peptidase_S9B_N"/>
</dbReference>
<dbReference type="GO" id="GO:0004177">
    <property type="term" value="F:aminopeptidase activity"/>
    <property type="evidence" value="ECO:0007669"/>
    <property type="project" value="UniProtKB-KW"/>
</dbReference>
<dbReference type="GO" id="GO:0030154">
    <property type="term" value="P:cell differentiation"/>
    <property type="evidence" value="ECO:0007669"/>
    <property type="project" value="UniProtKB-KW"/>
</dbReference>
<comment type="subcellular location">
    <subcellularLocation>
        <location evidence="2">Cytoplasm</location>
    </subcellularLocation>
</comment>
<keyword evidence="5" id="KW-0031">Aminopeptidase</keyword>
<feature type="region of interest" description="Disordered" evidence="17">
    <location>
        <begin position="306"/>
        <end position="344"/>
    </location>
</feature>
<dbReference type="FunFam" id="3.30.70.330:FF:000093">
    <property type="entry name" value="Putative DAZ-associated protein 1"/>
    <property type="match status" value="1"/>
</dbReference>
<evidence type="ECO:0000259" key="18">
    <source>
        <dbReference type="PROSITE" id="PS50102"/>
    </source>
</evidence>
<dbReference type="GO" id="GO:0003723">
    <property type="term" value="F:RNA binding"/>
    <property type="evidence" value="ECO:0007669"/>
    <property type="project" value="UniProtKB-UniRule"/>
</dbReference>
<evidence type="ECO:0000256" key="5">
    <source>
        <dbReference type="ARBA" id="ARBA00022438"/>
    </source>
</evidence>
<organism evidence="19 20">
    <name type="scientific">Solea senegalensis</name>
    <name type="common">Senegalese sole</name>
    <dbReference type="NCBI Taxonomy" id="28829"/>
    <lineage>
        <taxon>Eukaryota</taxon>
        <taxon>Metazoa</taxon>
        <taxon>Chordata</taxon>
        <taxon>Craniata</taxon>
        <taxon>Vertebrata</taxon>
        <taxon>Euteleostomi</taxon>
        <taxon>Actinopterygii</taxon>
        <taxon>Neopterygii</taxon>
        <taxon>Teleostei</taxon>
        <taxon>Neoteleostei</taxon>
        <taxon>Acanthomorphata</taxon>
        <taxon>Carangaria</taxon>
        <taxon>Pleuronectiformes</taxon>
        <taxon>Pleuronectoidei</taxon>
        <taxon>Soleidae</taxon>
        <taxon>Solea</taxon>
    </lineage>
</organism>
<evidence type="ECO:0000256" key="8">
    <source>
        <dbReference type="ARBA" id="ARBA00022670"/>
    </source>
</evidence>
<keyword evidence="13 16" id="KW-0694">RNA-binding</keyword>
<feature type="compositionally biased region" description="Low complexity" evidence="17">
    <location>
        <begin position="372"/>
        <end position="387"/>
    </location>
</feature>
<dbReference type="InterPro" id="IPR000504">
    <property type="entry name" value="RRM_dom"/>
</dbReference>
<dbReference type="Proteomes" id="UP000693946">
    <property type="component" value="Linkage Group LG14"/>
</dbReference>
<dbReference type="FunFam" id="3.40.50.1820:FF:000016">
    <property type="entry name" value="Dipeptidyl peptidase 8-like isoform"/>
    <property type="match status" value="1"/>
</dbReference>
<feature type="region of interest" description="Disordered" evidence="17">
    <location>
        <begin position="362"/>
        <end position="403"/>
    </location>
</feature>
<dbReference type="FunFam" id="2.140.10.30:FF:000002">
    <property type="entry name" value="Dipeptidyl peptidase 8-like isoform"/>
    <property type="match status" value="1"/>
</dbReference>
<dbReference type="PROSITE" id="PS50102">
    <property type="entry name" value="RRM"/>
    <property type="match status" value="2"/>
</dbReference>
<evidence type="ECO:0000256" key="2">
    <source>
        <dbReference type="ARBA" id="ARBA00004496"/>
    </source>
</evidence>
<evidence type="ECO:0000313" key="20">
    <source>
        <dbReference type="Proteomes" id="UP000693946"/>
    </source>
</evidence>
<evidence type="ECO:0000256" key="4">
    <source>
        <dbReference type="ARBA" id="ARBA00012062"/>
    </source>
</evidence>
<evidence type="ECO:0000256" key="1">
    <source>
        <dbReference type="ARBA" id="ARBA00001257"/>
    </source>
</evidence>
<dbReference type="GO" id="GO:0006508">
    <property type="term" value="P:proteolysis"/>
    <property type="evidence" value="ECO:0007669"/>
    <property type="project" value="UniProtKB-KW"/>
</dbReference>
<feature type="compositionally biased region" description="Basic and acidic residues" evidence="17">
    <location>
        <begin position="92"/>
        <end position="108"/>
    </location>
</feature>
<dbReference type="InterPro" id="IPR050278">
    <property type="entry name" value="Serine_Prot_S9B/DPPIV"/>
</dbReference>
<dbReference type="Pfam" id="PF00930">
    <property type="entry name" value="DPPIV_N"/>
    <property type="match status" value="1"/>
</dbReference>
<evidence type="ECO:0000256" key="6">
    <source>
        <dbReference type="ARBA" id="ARBA00022473"/>
    </source>
</evidence>
<keyword evidence="9" id="KW-0677">Repeat</keyword>
<evidence type="ECO:0000256" key="16">
    <source>
        <dbReference type="PROSITE-ProRule" id="PRU00176"/>
    </source>
</evidence>
<keyword evidence="8" id="KW-0645">Protease</keyword>
<evidence type="ECO:0000256" key="13">
    <source>
        <dbReference type="ARBA" id="ARBA00022884"/>
    </source>
</evidence>
<dbReference type="InterPro" id="IPR001375">
    <property type="entry name" value="Peptidase_S9_cat"/>
</dbReference>
<dbReference type="InterPro" id="IPR034134">
    <property type="entry name" value="DAZAP1_RRM1"/>
</dbReference>
<dbReference type="InterPro" id="IPR045785">
    <property type="entry name" value="Dpp_8/9_N"/>
</dbReference>
<dbReference type="Pfam" id="PF00076">
    <property type="entry name" value="RRM_1"/>
    <property type="match status" value="2"/>
</dbReference>
<comment type="similarity">
    <text evidence="3">Belongs to the peptidase S9B family. DPPIV subfamily.</text>
</comment>
<dbReference type="InterPro" id="IPR034131">
    <property type="entry name" value="DAZAP1_RRM2"/>
</dbReference>
<dbReference type="GO" id="GO:0005737">
    <property type="term" value="C:cytoplasm"/>
    <property type="evidence" value="ECO:0007669"/>
    <property type="project" value="UniProtKB-SubCell"/>
</dbReference>
<keyword evidence="11" id="KW-0378">Hydrolase</keyword>
<evidence type="ECO:0000256" key="3">
    <source>
        <dbReference type="ARBA" id="ARBA00010036"/>
    </source>
</evidence>
<evidence type="ECO:0000256" key="14">
    <source>
        <dbReference type="ARBA" id="ARBA00071381"/>
    </source>
</evidence>
<dbReference type="EMBL" id="JAGKHQ010000006">
    <property type="protein sequence ID" value="KAG7514969.1"/>
    <property type="molecule type" value="Genomic_DNA"/>
</dbReference>
<proteinExistence type="inferred from homology"/>
<keyword evidence="6" id="KW-0217">Developmental protein</keyword>
<accession>A0AAV6SCW0</accession>
<dbReference type="FunFam" id="3.30.70.330:FF:000129">
    <property type="entry name" value="DAZ-associated protein 1 isoform X1"/>
    <property type="match status" value="1"/>
</dbReference>
<dbReference type="GO" id="GO:0008236">
    <property type="term" value="F:serine-type peptidase activity"/>
    <property type="evidence" value="ECO:0007669"/>
    <property type="project" value="UniProtKB-KW"/>
</dbReference>
<dbReference type="CDD" id="cd12327">
    <property type="entry name" value="RRM2_DAZAP1"/>
    <property type="match status" value="1"/>
</dbReference>
<feature type="domain" description="RRM" evidence="18">
    <location>
        <begin position="11"/>
        <end position="98"/>
    </location>
</feature>
<name>A0AAV6SCW0_SOLSE</name>
<dbReference type="Pfam" id="PF19520">
    <property type="entry name" value="Dpp_8_9_N"/>
    <property type="match status" value="1"/>
</dbReference>
<feature type="compositionally biased region" description="Low complexity" evidence="17">
    <location>
        <begin position="315"/>
        <end position="329"/>
    </location>
</feature>
<reference evidence="19 20" key="1">
    <citation type="journal article" date="2021" name="Sci. Rep.">
        <title>Chromosome anchoring in Senegalese sole (Solea senegalensis) reveals sex-associated markers and genome rearrangements in flatfish.</title>
        <authorList>
            <person name="Guerrero-Cozar I."/>
            <person name="Gomez-Garrido J."/>
            <person name="Berbel C."/>
            <person name="Martinez-Blanch J.F."/>
            <person name="Alioto T."/>
            <person name="Claros M.G."/>
            <person name="Gagnaire P.A."/>
            <person name="Manchado M."/>
        </authorList>
    </citation>
    <scope>NUCLEOTIDE SEQUENCE [LARGE SCALE GENOMIC DNA]</scope>
    <source>
        <strain evidence="19">Sse05_10M</strain>
    </source>
</reference>
<feature type="domain" description="RRM" evidence="18">
    <location>
        <begin position="113"/>
        <end position="190"/>
    </location>
</feature>